<dbReference type="InterPro" id="IPR037136">
    <property type="entry name" value="RNA3'_phos_cyclase_dom_sf"/>
</dbReference>
<dbReference type="PANTHER" id="PTHR11096:SF0">
    <property type="entry name" value="RNA 3'-TERMINAL PHOSPHATE CYCLASE"/>
    <property type="match status" value="1"/>
</dbReference>
<evidence type="ECO:0000313" key="3">
    <source>
        <dbReference type="EMBL" id="KAF6293685.1"/>
    </source>
</evidence>
<organism evidence="3 4">
    <name type="scientific">Rhinolophus ferrumequinum</name>
    <name type="common">Greater horseshoe bat</name>
    <dbReference type="NCBI Taxonomy" id="59479"/>
    <lineage>
        <taxon>Eukaryota</taxon>
        <taxon>Metazoa</taxon>
        <taxon>Chordata</taxon>
        <taxon>Craniata</taxon>
        <taxon>Vertebrata</taxon>
        <taxon>Euteleostomi</taxon>
        <taxon>Mammalia</taxon>
        <taxon>Eutheria</taxon>
        <taxon>Laurasiatheria</taxon>
        <taxon>Chiroptera</taxon>
        <taxon>Yinpterochiroptera</taxon>
        <taxon>Rhinolophoidea</taxon>
        <taxon>Rhinolophidae</taxon>
        <taxon>Rhinolophinae</taxon>
        <taxon>Rhinolophus</taxon>
    </lineage>
</organism>
<name>A0A7J7SZM9_RHIFE</name>
<dbReference type="AlphaFoldDB" id="A0A7J7SZM9"/>
<dbReference type="GO" id="GO:0005634">
    <property type="term" value="C:nucleus"/>
    <property type="evidence" value="ECO:0007669"/>
    <property type="project" value="TreeGrafter"/>
</dbReference>
<dbReference type="GO" id="GO:0006396">
    <property type="term" value="P:RNA processing"/>
    <property type="evidence" value="ECO:0007669"/>
    <property type="project" value="InterPro"/>
</dbReference>
<dbReference type="InterPro" id="IPR023797">
    <property type="entry name" value="RNA3'_phos_cyclase_dom"/>
</dbReference>
<evidence type="ECO:0000313" key="4">
    <source>
        <dbReference type="Proteomes" id="UP000585614"/>
    </source>
</evidence>
<accession>A0A7J7SZM9</accession>
<dbReference type="SUPFAM" id="SSF55205">
    <property type="entry name" value="EPT/RTPC-like"/>
    <property type="match status" value="1"/>
</dbReference>
<dbReference type="EMBL" id="JACAGC010000021">
    <property type="protein sequence ID" value="KAF6293685.1"/>
    <property type="molecule type" value="Genomic_DNA"/>
</dbReference>
<feature type="domain" description="RNA 3'-terminal phosphate cyclase" evidence="2">
    <location>
        <begin position="13"/>
        <end position="139"/>
    </location>
</feature>
<comment type="caution">
    <text evidence="3">The sequence shown here is derived from an EMBL/GenBank/DDBJ whole genome shotgun (WGS) entry which is preliminary data.</text>
</comment>
<sequence>MAGQPVEVDGGIMEGGGQILRVSTALSCLLGLPLRVQNIRAGRSTPGLRPQHLSGLKMIQDLCDGQLEGAEIGSTEIMFTPEKIKGGIHTADTKTAGSVCLLMQVSMPCVLFAASPSELRLKGGTNAEMAPQIDYTVMMLKQP</sequence>
<evidence type="ECO:0000256" key="1">
    <source>
        <dbReference type="ARBA" id="ARBA00021428"/>
    </source>
</evidence>
<dbReference type="Pfam" id="PF01137">
    <property type="entry name" value="RTC"/>
    <property type="match status" value="1"/>
</dbReference>
<dbReference type="Gene3D" id="3.65.10.20">
    <property type="entry name" value="RNA 3'-terminal phosphate cyclase domain"/>
    <property type="match status" value="1"/>
</dbReference>
<dbReference type="InterPro" id="IPR000228">
    <property type="entry name" value="RNA3'_term_phos_cyc"/>
</dbReference>
<reference evidence="3 4" key="1">
    <citation type="journal article" date="2020" name="Nature">
        <title>Six reference-quality genomes reveal evolution of bat adaptations.</title>
        <authorList>
            <person name="Jebb D."/>
            <person name="Huang Z."/>
            <person name="Pippel M."/>
            <person name="Hughes G.M."/>
            <person name="Lavrichenko K."/>
            <person name="Devanna P."/>
            <person name="Winkler S."/>
            <person name="Jermiin L.S."/>
            <person name="Skirmuntt E.C."/>
            <person name="Katzourakis A."/>
            <person name="Burkitt-Gray L."/>
            <person name="Ray D.A."/>
            <person name="Sullivan K.A.M."/>
            <person name="Roscito J.G."/>
            <person name="Kirilenko B.M."/>
            <person name="Davalos L.M."/>
            <person name="Corthals A.P."/>
            <person name="Power M.L."/>
            <person name="Jones G."/>
            <person name="Ransome R.D."/>
            <person name="Dechmann D.K.N."/>
            <person name="Locatelli A.G."/>
            <person name="Puechmaille S.J."/>
            <person name="Fedrigo O."/>
            <person name="Jarvis E.D."/>
            <person name="Hiller M."/>
            <person name="Vernes S.C."/>
            <person name="Myers E.W."/>
            <person name="Teeling E.C."/>
        </authorList>
    </citation>
    <scope>NUCLEOTIDE SEQUENCE [LARGE SCALE GENOMIC DNA]</scope>
    <source>
        <strain evidence="3">MRhiFer1</strain>
        <tissue evidence="3">Lung</tissue>
    </source>
</reference>
<gene>
    <name evidence="3" type="ORF">mRhiFer1_014734</name>
</gene>
<dbReference type="PANTHER" id="PTHR11096">
    <property type="entry name" value="RNA 3' TERMINAL PHOSPHATE CYCLASE"/>
    <property type="match status" value="1"/>
</dbReference>
<dbReference type="Proteomes" id="UP000585614">
    <property type="component" value="Unassembled WGS sequence"/>
</dbReference>
<protein>
    <recommendedName>
        <fullName evidence="1">RNA 3'-terminal phosphate cyclase</fullName>
    </recommendedName>
</protein>
<evidence type="ECO:0000259" key="2">
    <source>
        <dbReference type="Pfam" id="PF01137"/>
    </source>
</evidence>
<dbReference type="InterPro" id="IPR013792">
    <property type="entry name" value="RNA3'P_cycl/enolpyr_Trfase_a/b"/>
</dbReference>
<dbReference type="GO" id="GO:0003963">
    <property type="term" value="F:RNA-3'-phosphate cyclase activity"/>
    <property type="evidence" value="ECO:0007669"/>
    <property type="project" value="TreeGrafter"/>
</dbReference>
<proteinExistence type="predicted"/>